<protein>
    <submittedName>
        <fullName evidence="4">Iron transporter</fullName>
    </submittedName>
</protein>
<evidence type="ECO:0000256" key="1">
    <source>
        <dbReference type="ARBA" id="ARBA00010013"/>
    </source>
</evidence>
<sequence>MNLSSVASCLRAPVARLSLAAAVALAAVSAATARETPVGKPQMQAGMEIAAVYLQPVEMEPAGMMPAPHDSDIHLEADIRAARDNPNGFAEGDWIPYLGVRFELVRLGSDWKRTGALMPTVANDGPHYGDNVRLDGPGKYRLTLFIDPPTASPDVHFGRHVDPETGVGPWFRPLTVSWEFAWAGAGKKGGY</sequence>
<dbReference type="PIRSF" id="PIRSF017018">
    <property type="entry name" value="Tp34"/>
    <property type="match status" value="1"/>
</dbReference>
<dbReference type="EMBL" id="JBHRUV010000029">
    <property type="protein sequence ID" value="MFC3265989.1"/>
    <property type="molecule type" value="Genomic_DNA"/>
</dbReference>
<dbReference type="InterPro" id="IPR038482">
    <property type="entry name" value="Tp34-type_sf"/>
</dbReference>
<feature type="signal peptide" evidence="3">
    <location>
        <begin position="1"/>
        <end position="26"/>
    </location>
</feature>
<dbReference type="Pfam" id="PF10634">
    <property type="entry name" value="Iron_transport"/>
    <property type="match status" value="1"/>
</dbReference>
<evidence type="ECO:0000313" key="4">
    <source>
        <dbReference type="EMBL" id="MFC3265989.1"/>
    </source>
</evidence>
<accession>A0ABV7LDZ4</accession>
<evidence type="ECO:0000313" key="5">
    <source>
        <dbReference type="Proteomes" id="UP001595536"/>
    </source>
</evidence>
<evidence type="ECO:0000256" key="3">
    <source>
        <dbReference type="SAM" id="SignalP"/>
    </source>
</evidence>
<keyword evidence="2 3" id="KW-0732">Signal</keyword>
<organism evidence="4 5">
    <name type="scientific">Camelimonas abortus</name>
    <dbReference type="NCBI Taxonomy" id="1017184"/>
    <lineage>
        <taxon>Bacteria</taxon>
        <taxon>Pseudomonadati</taxon>
        <taxon>Pseudomonadota</taxon>
        <taxon>Alphaproteobacteria</taxon>
        <taxon>Hyphomicrobiales</taxon>
        <taxon>Chelatococcaceae</taxon>
        <taxon>Camelimonas</taxon>
    </lineage>
</organism>
<reference evidence="5" key="1">
    <citation type="journal article" date="2019" name="Int. J. Syst. Evol. Microbiol.">
        <title>The Global Catalogue of Microorganisms (GCM) 10K type strain sequencing project: providing services to taxonomists for standard genome sequencing and annotation.</title>
        <authorList>
            <consortium name="The Broad Institute Genomics Platform"/>
            <consortium name="The Broad Institute Genome Sequencing Center for Infectious Disease"/>
            <person name="Wu L."/>
            <person name="Ma J."/>
        </authorList>
    </citation>
    <scope>NUCLEOTIDE SEQUENCE [LARGE SCALE GENOMIC DNA]</scope>
    <source>
        <strain evidence="5">CCM 7941</strain>
    </source>
</reference>
<feature type="chain" id="PRO_5046791262" evidence="3">
    <location>
        <begin position="27"/>
        <end position="191"/>
    </location>
</feature>
<comment type="caution">
    <text evidence="4">The sequence shown here is derived from an EMBL/GenBank/DDBJ whole genome shotgun (WGS) entry which is preliminary data.</text>
</comment>
<dbReference type="RefSeq" id="WP_376831446.1">
    <property type="nucleotide sequence ID" value="NZ_JBHLWR010000006.1"/>
</dbReference>
<evidence type="ECO:0000256" key="2">
    <source>
        <dbReference type="ARBA" id="ARBA00022729"/>
    </source>
</evidence>
<name>A0ABV7LDZ4_9HYPH</name>
<proteinExistence type="inferred from homology"/>
<comment type="similarity">
    <text evidence="1">Belongs to the UPF0423 family.</text>
</comment>
<keyword evidence="5" id="KW-1185">Reference proteome</keyword>
<dbReference type="Proteomes" id="UP001595536">
    <property type="component" value="Unassembled WGS sequence"/>
</dbReference>
<dbReference type="Gene3D" id="2.60.40.2480">
    <property type="entry name" value="Periplasmic metal-binding protein Tp34-type"/>
    <property type="match status" value="1"/>
</dbReference>
<dbReference type="InterPro" id="IPR018470">
    <property type="entry name" value="Metal-bd_Tp34-typ"/>
</dbReference>
<gene>
    <name evidence="4" type="ORF">ACFOEX_06450</name>
</gene>